<keyword evidence="8" id="KW-1185">Reference proteome</keyword>
<dbReference type="KEGG" id="ipa:Isop_2753"/>
<dbReference type="InterPro" id="IPR002942">
    <property type="entry name" value="S4_RNA-bd"/>
</dbReference>
<dbReference type="InterPro" id="IPR006145">
    <property type="entry name" value="PsdUridine_synth_RsuA/RluA"/>
</dbReference>
<feature type="compositionally biased region" description="Gly residues" evidence="5">
    <location>
        <begin position="404"/>
        <end position="415"/>
    </location>
</feature>
<dbReference type="FunFam" id="3.10.290.10:FF:000003">
    <property type="entry name" value="Pseudouridine synthase"/>
    <property type="match status" value="1"/>
</dbReference>
<feature type="compositionally biased region" description="Gly residues" evidence="5">
    <location>
        <begin position="442"/>
        <end position="454"/>
    </location>
</feature>
<dbReference type="eggNOG" id="COG1187">
    <property type="taxonomic scope" value="Bacteria"/>
</dbReference>
<dbReference type="AlphaFoldDB" id="E8R0I7"/>
<dbReference type="PANTHER" id="PTHR47683:SF2">
    <property type="entry name" value="RNA-BINDING S4 DOMAIN-CONTAINING PROTEIN"/>
    <property type="match status" value="1"/>
</dbReference>
<dbReference type="PROSITE" id="PS50889">
    <property type="entry name" value="S4"/>
    <property type="match status" value="1"/>
</dbReference>
<dbReference type="CDD" id="cd02870">
    <property type="entry name" value="PseudoU_synth_RsuA_like"/>
    <property type="match status" value="1"/>
</dbReference>
<dbReference type="EMBL" id="CP002353">
    <property type="protein sequence ID" value="ADV63319.1"/>
    <property type="molecule type" value="Genomic_DNA"/>
</dbReference>
<sequence length="655" mass="72268">MPPRLPRRPGGGSSSPRGRSGSVPRSGSKFNKTSAKAGGSGAKFKFHPKPPKPRATHLNPNPPALVKGNARFKPQPRVKSMTGRTADRRPDATSRFTKTPPALRQGARLIPKILPSYEPEPSDQPQRLQKILAHAGIASRRACEELILQGRVTVNGETVRELGARYNPYESKIAIDGEPIKLEKLVYFAVNKPKGYICSNEDPDNRPRVVDLLPEIPQRVYTIGRLDEASTGLILLTNDGELANKLTHPKFGVEKRYEVVVAGHPDRDVLRKLIDGVWLSDGKVRAKKVRELGRRGDSSILELVLAEGKNREIRRMLARLGHKVMSLTRVAVGPITLKGLRTGEVRVLGTAEVDRLKQIARNPFPPTESLDSDAGSSAPAQRDRDYDRSAKRSDLSRRSAPGFRLGGGNRFGGGSNRPLGRPVYTPGNEPPEDRSDRRPNRLGGGNRFGEGGNRPLGRPVYTPGNEPPEDRSDRRPNRLGGGNRFGEGGNRPLGRPVYTPGNEPPEDRSDRRPNRLGGGNRNRFPVGSFRGRPDGPRPAGRPVTPQELRERRSGGAASERDESSRSRSMIGLEREYQPIFHDPQRFLESEAEKKRKAKMTLKASGEPRSEDTLIISPRPRKASVGVRRRPSEGKLKRPKRGKPSFKVSRNLDGGE</sequence>
<feature type="compositionally biased region" description="Low complexity" evidence="5">
    <location>
        <begin position="14"/>
        <end position="28"/>
    </location>
</feature>
<reference evidence="7 8" key="1">
    <citation type="journal article" date="2011" name="Stand. Genomic Sci.">
        <title>Complete genome sequence of Isosphaera pallida type strain (IS1B).</title>
        <authorList>
            <consortium name="US DOE Joint Genome Institute (JGI-PGF)"/>
            <person name="Goker M."/>
            <person name="Cleland D."/>
            <person name="Saunders E."/>
            <person name="Lapidus A."/>
            <person name="Nolan M."/>
            <person name="Lucas S."/>
            <person name="Hammon N."/>
            <person name="Deshpande S."/>
            <person name="Cheng J.F."/>
            <person name="Tapia R."/>
            <person name="Han C."/>
            <person name="Goodwin L."/>
            <person name="Pitluck S."/>
            <person name="Liolios K."/>
            <person name="Pagani I."/>
            <person name="Ivanova N."/>
            <person name="Mavromatis K."/>
            <person name="Pati A."/>
            <person name="Chen A."/>
            <person name="Palaniappan K."/>
            <person name="Land M."/>
            <person name="Hauser L."/>
            <person name="Chang Y.J."/>
            <person name="Jeffries C.D."/>
            <person name="Detter J.C."/>
            <person name="Beck B."/>
            <person name="Woyke T."/>
            <person name="Bristow J."/>
            <person name="Eisen J.A."/>
            <person name="Markowitz V."/>
            <person name="Hugenholtz P."/>
            <person name="Kyrpides N.C."/>
            <person name="Klenk H.P."/>
        </authorList>
    </citation>
    <scope>NUCLEOTIDE SEQUENCE [LARGE SCALE GENOMIC DNA]</scope>
    <source>
        <strain evidence="8">ATCC 43644 / DSM 9630 / IS1B</strain>
    </source>
</reference>
<gene>
    <name evidence="7" type="ordered locus">Isop_2753</name>
</gene>
<dbReference type="Proteomes" id="UP000008631">
    <property type="component" value="Chromosome"/>
</dbReference>
<comment type="similarity">
    <text evidence="1 4">Belongs to the pseudouridine synthase RsuA family.</text>
</comment>
<evidence type="ECO:0000256" key="3">
    <source>
        <dbReference type="PROSITE-ProRule" id="PRU00182"/>
    </source>
</evidence>
<feature type="region of interest" description="Disordered" evidence="5">
    <location>
        <begin position="359"/>
        <end position="655"/>
    </location>
</feature>
<organism evidence="7 8">
    <name type="scientific">Isosphaera pallida (strain ATCC 43644 / DSM 9630 / IS1B)</name>
    <dbReference type="NCBI Taxonomy" id="575540"/>
    <lineage>
        <taxon>Bacteria</taxon>
        <taxon>Pseudomonadati</taxon>
        <taxon>Planctomycetota</taxon>
        <taxon>Planctomycetia</taxon>
        <taxon>Isosphaerales</taxon>
        <taxon>Isosphaeraceae</taxon>
        <taxon>Isosphaera</taxon>
    </lineage>
</organism>
<evidence type="ECO:0000313" key="7">
    <source>
        <dbReference type="EMBL" id="ADV63319.1"/>
    </source>
</evidence>
<dbReference type="EC" id="5.4.99.-" evidence="4"/>
<dbReference type="Gene3D" id="3.30.70.1560">
    <property type="entry name" value="Alpha-L RNA-binding motif"/>
    <property type="match status" value="1"/>
</dbReference>
<proteinExistence type="inferred from homology"/>
<dbReference type="PROSITE" id="PS01149">
    <property type="entry name" value="PSI_RSU"/>
    <property type="match status" value="1"/>
</dbReference>
<dbReference type="InterPro" id="IPR018496">
    <property type="entry name" value="PsdUridine_synth_RsuA/RluB_CS"/>
</dbReference>
<dbReference type="Gene3D" id="3.10.290.10">
    <property type="entry name" value="RNA-binding S4 domain"/>
    <property type="match status" value="1"/>
</dbReference>
<dbReference type="Gene3D" id="3.30.70.580">
    <property type="entry name" value="Pseudouridine synthase I, catalytic domain, N-terminal subdomain"/>
    <property type="match status" value="1"/>
</dbReference>
<dbReference type="InterPro" id="IPR020103">
    <property type="entry name" value="PsdUridine_synth_cat_dom_sf"/>
</dbReference>
<dbReference type="GO" id="GO:0003723">
    <property type="term" value="F:RNA binding"/>
    <property type="evidence" value="ECO:0007669"/>
    <property type="project" value="UniProtKB-KW"/>
</dbReference>
<feature type="compositionally biased region" description="Basic and acidic residues" evidence="5">
    <location>
        <begin position="572"/>
        <end position="593"/>
    </location>
</feature>
<dbReference type="Pfam" id="PF01479">
    <property type="entry name" value="S4"/>
    <property type="match status" value="1"/>
</dbReference>
<protein>
    <recommendedName>
        <fullName evidence="4">Pseudouridine synthase</fullName>
        <ecNumber evidence="4">5.4.99.-</ecNumber>
    </recommendedName>
</protein>
<dbReference type="PANTHER" id="PTHR47683">
    <property type="entry name" value="PSEUDOURIDINE SYNTHASE FAMILY PROTEIN-RELATED"/>
    <property type="match status" value="1"/>
</dbReference>
<accession>E8R0I7</accession>
<dbReference type="InParanoid" id="E8R0I7"/>
<evidence type="ECO:0000313" key="8">
    <source>
        <dbReference type="Proteomes" id="UP000008631"/>
    </source>
</evidence>
<dbReference type="SUPFAM" id="SSF55120">
    <property type="entry name" value="Pseudouridine synthase"/>
    <property type="match status" value="1"/>
</dbReference>
<evidence type="ECO:0000259" key="6">
    <source>
        <dbReference type="SMART" id="SM00363"/>
    </source>
</evidence>
<dbReference type="InterPro" id="IPR020094">
    <property type="entry name" value="TruA/RsuA/RluB/E/F_N"/>
</dbReference>
<keyword evidence="3" id="KW-0694">RNA-binding</keyword>
<name>E8R0I7_ISOPI</name>
<dbReference type="HOGENOM" id="CLU_418437_0_0_0"/>
<dbReference type="SMART" id="SM00363">
    <property type="entry name" value="S4"/>
    <property type="match status" value="1"/>
</dbReference>
<evidence type="ECO:0000256" key="5">
    <source>
        <dbReference type="SAM" id="MobiDB-lite"/>
    </source>
</evidence>
<dbReference type="RefSeq" id="WP_013565607.1">
    <property type="nucleotide sequence ID" value="NC_014962.1"/>
</dbReference>
<dbReference type="GO" id="GO:0120159">
    <property type="term" value="F:rRNA pseudouridine synthase activity"/>
    <property type="evidence" value="ECO:0007669"/>
    <property type="project" value="UniProtKB-ARBA"/>
</dbReference>
<dbReference type="NCBIfam" id="TIGR00093">
    <property type="entry name" value="pseudouridine synthase"/>
    <property type="match status" value="1"/>
</dbReference>
<feature type="compositionally biased region" description="Basic and acidic residues" evidence="5">
    <location>
        <begin position="381"/>
        <end position="397"/>
    </location>
</feature>
<feature type="domain" description="RNA-binding S4" evidence="6">
    <location>
        <begin position="126"/>
        <end position="194"/>
    </location>
</feature>
<evidence type="ECO:0000256" key="2">
    <source>
        <dbReference type="ARBA" id="ARBA00023235"/>
    </source>
</evidence>
<feature type="compositionally biased region" description="Basic and acidic residues" evidence="5">
    <location>
        <begin position="547"/>
        <end position="565"/>
    </location>
</feature>
<dbReference type="InterPro" id="IPR000748">
    <property type="entry name" value="PsdUridine_synth_RsuA/RluB/E/F"/>
</dbReference>
<dbReference type="GO" id="GO:0000455">
    <property type="term" value="P:enzyme-directed rRNA pseudouridine synthesis"/>
    <property type="evidence" value="ECO:0007669"/>
    <property type="project" value="UniProtKB-ARBA"/>
</dbReference>
<keyword evidence="2 4" id="KW-0413">Isomerase</keyword>
<dbReference type="CDD" id="cd00165">
    <property type="entry name" value="S4"/>
    <property type="match status" value="1"/>
</dbReference>
<dbReference type="InterPro" id="IPR036986">
    <property type="entry name" value="S4_RNA-bd_sf"/>
</dbReference>
<dbReference type="Pfam" id="PF00849">
    <property type="entry name" value="PseudoU_synth_2"/>
    <property type="match status" value="1"/>
</dbReference>
<feature type="compositionally biased region" description="Gly residues" evidence="5">
    <location>
        <begin position="479"/>
        <end position="491"/>
    </location>
</feature>
<feature type="region of interest" description="Disordered" evidence="5">
    <location>
        <begin position="1"/>
        <end position="99"/>
    </location>
</feature>
<evidence type="ECO:0000256" key="1">
    <source>
        <dbReference type="ARBA" id="ARBA00008348"/>
    </source>
</evidence>
<dbReference type="InterPro" id="IPR042092">
    <property type="entry name" value="PsdUridine_s_RsuA/RluB/E/F_cat"/>
</dbReference>
<feature type="compositionally biased region" description="Basic residues" evidence="5">
    <location>
        <begin position="44"/>
        <end position="55"/>
    </location>
</feature>
<dbReference type="SUPFAM" id="SSF55174">
    <property type="entry name" value="Alpha-L RNA-binding motif"/>
    <property type="match status" value="1"/>
</dbReference>
<evidence type="ECO:0000256" key="4">
    <source>
        <dbReference type="RuleBase" id="RU003887"/>
    </source>
</evidence>
<dbReference type="InterPro" id="IPR050343">
    <property type="entry name" value="RsuA_PseudoU_synthase"/>
</dbReference>
<dbReference type="STRING" id="575540.Isop_2753"/>